<organism evidence="1 2">
    <name type="scientific">Protea cynaroides</name>
    <dbReference type="NCBI Taxonomy" id="273540"/>
    <lineage>
        <taxon>Eukaryota</taxon>
        <taxon>Viridiplantae</taxon>
        <taxon>Streptophyta</taxon>
        <taxon>Embryophyta</taxon>
        <taxon>Tracheophyta</taxon>
        <taxon>Spermatophyta</taxon>
        <taxon>Magnoliopsida</taxon>
        <taxon>Proteales</taxon>
        <taxon>Proteaceae</taxon>
        <taxon>Protea</taxon>
    </lineage>
</organism>
<name>A0A9Q0GL01_9MAGN</name>
<dbReference type="OrthoDB" id="1708084at2759"/>
<proteinExistence type="predicted"/>
<gene>
    <name evidence="1" type="ORF">NE237_002664</name>
</gene>
<protein>
    <submittedName>
        <fullName evidence="1">Uncharacterized protein</fullName>
    </submittedName>
</protein>
<dbReference type="AlphaFoldDB" id="A0A9Q0GL01"/>
<accession>A0A9Q0GL01</accession>
<evidence type="ECO:0000313" key="2">
    <source>
        <dbReference type="Proteomes" id="UP001141806"/>
    </source>
</evidence>
<comment type="caution">
    <text evidence="1">The sequence shown here is derived from an EMBL/GenBank/DDBJ whole genome shotgun (WGS) entry which is preliminary data.</text>
</comment>
<reference evidence="1" key="1">
    <citation type="journal article" date="2023" name="Plant J.">
        <title>The genome of the king protea, Protea cynaroides.</title>
        <authorList>
            <person name="Chang J."/>
            <person name="Duong T.A."/>
            <person name="Schoeman C."/>
            <person name="Ma X."/>
            <person name="Roodt D."/>
            <person name="Barker N."/>
            <person name="Li Z."/>
            <person name="Van de Peer Y."/>
            <person name="Mizrachi E."/>
        </authorList>
    </citation>
    <scope>NUCLEOTIDE SEQUENCE</scope>
    <source>
        <tissue evidence="1">Young leaves</tissue>
    </source>
</reference>
<dbReference type="Proteomes" id="UP001141806">
    <property type="component" value="Unassembled WGS sequence"/>
</dbReference>
<sequence>MLNVRPTLHYVGTCAGEASVGPRNGGSGARSSRPDVLQPRDHQAALSLYRGRGGIAQFFLEEGWFARVTDPAIMAPRLDGRAEWMSERCHAMEWGISRQSCKTTPSEPRGAAEELGDLVEHWIGNSIFELAYSLWGINAPGRIELTSAFSGAY</sequence>
<evidence type="ECO:0000313" key="1">
    <source>
        <dbReference type="EMBL" id="KAJ4949776.1"/>
    </source>
</evidence>
<dbReference type="EMBL" id="JAMYWD010000356">
    <property type="protein sequence ID" value="KAJ4949776.1"/>
    <property type="molecule type" value="Genomic_DNA"/>
</dbReference>
<keyword evidence="2" id="KW-1185">Reference proteome</keyword>